<dbReference type="RefSeq" id="WP_405276473.1">
    <property type="nucleotide sequence ID" value="NZ_JBBHLI010000001.1"/>
</dbReference>
<reference evidence="1 2" key="1">
    <citation type="submission" date="2024-02" db="EMBL/GenBank/DDBJ databases">
        <title>A novel Gemmatimonadota bacterium.</title>
        <authorList>
            <person name="Du Z.-J."/>
            <person name="Ye Y.-Q."/>
        </authorList>
    </citation>
    <scope>NUCLEOTIDE SEQUENCE [LARGE SCALE GENOMIC DNA]</scope>
    <source>
        <strain evidence="1 2">DH-20</strain>
    </source>
</reference>
<organism evidence="1 2">
    <name type="scientific">Gaopeijia maritima</name>
    <dbReference type="NCBI Taxonomy" id="3119007"/>
    <lineage>
        <taxon>Bacteria</taxon>
        <taxon>Pseudomonadati</taxon>
        <taxon>Gemmatimonadota</taxon>
        <taxon>Longimicrobiia</taxon>
        <taxon>Gaopeijiales</taxon>
        <taxon>Gaopeijiaceae</taxon>
        <taxon>Gaopeijia</taxon>
    </lineage>
</organism>
<keyword evidence="2" id="KW-1185">Reference proteome</keyword>
<protein>
    <submittedName>
        <fullName evidence="1">Uncharacterized protein</fullName>
    </submittedName>
</protein>
<gene>
    <name evidence="1" type="ORF">WI372_01290</name>
</gene>
<dbReference type="Proteomes" id="UP001484239">
    <property type="component" value="Unassembled WGS sequence"/>
</dbReference>
<dbReference type="EMBL" id="JBBHLI010000001">
    <property type="protein sequence ID" value="MEK9499614.1"/>
    <property type="molecule type" value="Genomic_DNA"/>
</dbReference>
<accession>A0ABU9E4J7</accession>
<sequence length="152" mass="17098">MKTRTVAGAVDPESIARWENEGGDIRQRAIPGLNTRVEYLYRDAANGRSFGAVVFRGSATPEQLRRLRAALISSDLLFADQVGLASLAPWRRGEAVYDENLDHEYHELVWPPRATTVEPIAPVTTIQAFLRRVERRARDNWGQGVSSEVIPW</sequence>
<evidence type="ECO:0000313" key="1">
    <source>
        <dbReference type="EMBL" id="MEK9499614.1"/>
    </source>
</evidence>
<proteinExistence type="predicted"/>
<evidence type="ECO:0000313" key="2">
    <source>
        <dbReference type="Proteomes" id="UP001484239"/>
    </source>
</evidence>
<comment type="caution">
    <text evidence="1">The sequence shown here is derived from an EMBL/GenBank/DDBJ whole genome shotgun (WGS) entry which is preliminary data.</text>
</comment>
<name>A0ABU9E4J7_9BACT</name>